<gene>
    <name evidence="1" type="ORF">CYFUS_000207</name>
</gene>
<name>A0A250IU82_9BACT</name>
<proteinExistence type="predicted"/>
<dbReference type="KEGG" id="cfus:CYFUS_000207"/>
<evidence type="ECO:0000313" key="1">
    <source>
        <dbReference type="EMBL" id="ATB34800.1"/>
    </source>
</evidence>
<evidence type="ECO:0000313" key="2">
    <source>
        <dbReference type="Proteomes" id="UP000217257"/>
    </source>
</evidence>
<dbReference type="AlphaFoldDB" id="A0A250IU82"/>
<organism evidence="1 2">
    <name type="scientific">Cystobacter fuscus</name>
    <dbReference type="NCBI Taxonomy" id="43"/>
    <lineage>
        <taxon>Bacteria</taxon>
        <taxon>Pseudomonadati</taxon>
        <taxon>Myxococcota</taxon>
        <taxon>Myxococcia</taxon>
        <taxon>Myxococcales</taxon>
        <taxon>Cystobacterineae</taxon>
        <taxon>Archangiaceae</taxon>
        <taxon>Cystobacter</taxon>
    </lineage>
</organism>
<reference evidence="1 2" key="1">
    <citation type="submission" date="2017-06" db="EMBL/GenBank/DDBJ databases">
        <title>Sequencing and comparative analysis of myxobacterial genomes.</title>
        <authorList>
            <person name="Rupp O."/>
            <person name="Goesmann A."/>
            <person name="Sogaard-Andersen L."/>
        </authorList>
    </citation>
    <scope>NUCLEOTIDE SEQUENCE [LARGE SCALE GENOMIC DNA]</scope>
    <source>
        <strain evidence="1 2">DSM 52655</strain>
    </source>
</reference>
<protein>
    <submittedName>
        <fullName evidence="1">Uncharacterized protein</fullName>
    </submittedName>
</protein>
<sequence length="267" mass="30798">MTVSQSPVLEFPAMLHGPIGAILRAVRAEGRRWAREYLKRGAFTQPRRMLQVPPGEVLIMHSGAEFDITPHPRWRVHLFDDIFMSLNDGVPKEERQRMEESFESFCLSTPWGALHLAVSPPPPRSAERMAKRFAALLRFWDVLQGPRYAFWFDRKYTLDELVRDIYGMTLEAWCPGGSASVREHLTLTVEHMSRATQEDCMEAVLRVIPVLVEVDTEFKHREELSDLGFLREHLCALSPRDFEDVSSAYKYTVTMQLAAWDRALGRH</sequence>
<dbReference type="Proteomes" id="UP000217257">
    <property type="component" value="Chromosome"/>
</dbReference>
<accession>A0A250IU82</accession>
<dbReference type="RefSeq" id="WP_095991727.1">
    <property type="nucleotide sequence ID" value="NZ_CP022098.1"/>
</dbReference>
<dbReference type="EMBL" id="CP022098">
    <property type="protein sequence ID" value="ATB34800.1"/>
    <property type="molecule type" value="Genomic_DNA"/>
</dbReference>